<dbReference type="InterPro" id="IPR024227">
    <property type="entry name" value="DUF3795"/>
</dbReference>
<organism evidence="2 4">
    <name type="scientific">Eggerthella sinensis</name>
    <dbReference type="NCBI Taxonomy" id="242230"/>
    <lineage>
        <taxon>Bacteria</taxon>
        <taxon>Bacillati</taxon>
        <taxon>Actinomycetota</taxon>
        <taxon>Coriobacteriia</taxon>
        <taxon>Eggerthellales</taxon>
        <taxon>Eggerthellaceae</taxon>
        <taxon>Eggerthella</taxon>
    </lineage>
</organism>
<protein>
    <recommendedName>
        <fullName evidence="5">DUF3795 domain-containing protein</fullName>
    </recommendedName>
</protein>
<accession>A0A3N0J286</accession>
<reference evidence="1 3" key="1">
    <citation type="journal article" date="2018" name="Elife">
        <title>Discovery and characterization of a prevalent human gut bacterial enzyme sufficient for the inactivation of a family of plant toxins.</title>
        <authorList>
            <person name="Koppel N."/>
            <person name="Bisanz J.E."/>
            <person name="Pandelia M.E."/>
            <person name="Turnbaugh P.J."/>
            <person name="Balskus E.P."/>
        </authorList>
    </citation>
    <scope>NUCLEOTIDE SEQUENCE [LARGE SCALE GENOMIC DNA]</scope>
    <source>
        <strain evidence="1 3">DSM 16107</strain>
    </source>
</reference>
<gene>
    <name evidence="1" type="ORF">C1876_01360</name>
    <name evidence="2" type="ORF">DMP09_00280</name>
</gene>
<name>A0A3N0J286_9ACTN</name>
<dbReference type="EMBL" id="QICC01000001">
    <property type="protein sequence ID" value="RNM43363.1"/>
    <property type="molecule type" value="Genomic_DNA"/>
</dbReference>
<dbReference type="Pfam" id="PF12675">
    <property type="entry name" value="DUF3795"/>
    <property type="match status" value="1"/>
</dbReference>
<evidence type="ECO:0008006" key="5">
    <source>
        <dbReference type="Google" id="ProtNLM"/>
    </source>
</evidence>
<dbReference type="AlphaFoldDB" id="A0A3N0J286"/>
<dbReference type="Proteomes" id="UP000253817">
    <property type="component" value="Unassembled WGS sequence"/>
</dbReference>
<reference evidence="4" key="2">
    <citation type="submission" date="2018-05" db="EMBL/GenBank/DDBJ databases">
        <title>Genome Sequencing of selected type strains of the family Eggerthellaceae.</title>
        <authorList>
            <person name="Danylec N."/>
            <person name="Stoll D.A."/>
            <person name="Doetsch A."/>
            <person name="Huch M."/>
        </authorList>
    </citation>
    <scope>NUCLEOTIDE SEQUENCE [LARGE SCALE GENOMIC DNA]</scope>
    <source>
        <strain evidence="4">DSM 16107</strain>
    </source>
</reference>
<evidence type="ECO:0000313" key="4">
    <source>
        <dbReference type="Proteomes" id="UP000270112"/>
    </source>
</evidence>
<reference evidence="2" key="3">
    <citation type="journal article" date="2019" name="Microbiol. Resour. Announc.">
        <title>Draft Genome Sequences of Type Strains of Gordonibacter faecihominis, Paraeggerthella hongkongensis, Parvibacter caecicola,Slackia equolifaciens, Slackia faecicanis, and Slackia isoflavoniconvertens.</title>
        <authorList>
            <person name="Danylec N."/>
            <person name="Stoll D.A."/>
            <person name="Dotsch A."/>
            <person name="Huch M."/>
        </authorList>
    </citation>
    <scope>NUCLEOTIDE SEQUENCE</scope>
    <source>
        <strain evidence="2">DSM 16107</strain>
    </source>
</reference>
<proteinExistence type="predicted"/>
<evidence type="ECO:0000313" key="3">
    <source>
        <dbReference type="Proteomes" id="UP000253817"/>
    </source>
</evidence>
<comment type="caution">
    <text evidence="2">The sequence shown here is derived from an EMBL/GenBank/DDBJ whole genome shotgun (WGS) entry which is preliminary data.</text>
</comment>
<sequence>MPNMDKRDHIAPCGLDCFNCSWFETNLTDEFKREEAERLALSIEEVGCKGCRGEHGKCYWAQGDCATWACVEEKGVTYCFECDDFPCGLLAPTEKGADYPHNMKVYNLCRMKSNGIEAWIEESALIRKRYYEGDFVVGQGPIIKHE</sequence>
<evidence type="ECO:0000313" key="2">
    <source>
        <dbReference type="EMBL" id="RNM43363.1"/>
    </source>
</evidence>
<dbReference type="Proteomes" id="UP000270112">
    <property type="component" value="Unassembled WGS sequence"/>
</dbReference>
<evidence type="ECO:0000313" key="1">
    <source>
        <dbReference type="EMBL" id="RDB71430.1"/>
    </source>
</evidence>
<keyword evidence="3" id="KW-1185">Reference proteome</keyword>
<dbReference type="EMBL" id="PPTT01000002">
    <property type="protein sequence ID" value="RDB71430.1"/>
    <property type="molecule type" value="Genomic_DNA"/>
</dbReference>